<feature type="active site" description="Nucleophile" evidence="7">
    <location>
        <position position="324"/>
    </location>
</feature>
<dbReference type="EMBL" id="JABMCG010000119">
    <property type="protein sequence ID" value="NUU29108.1"/>
    <property type="molecule type" value="Genomic_DNA"/>
</dbReference>
<dbReference type="GO" id="GO:0009341">
    <property type="term" value="C:beta-galactosidase complex"/>
    <property type="evidence" value="ECO:0007669"/>
    <property type="project" value="InterPro"/>
</dbReference>
<keyword evidence="5 6" id="KW-0326">Glycosidase</keyword>
<accession>A0A850DXE7</accession>
<evidence type="ECO:0000256" key="9">
    <source>
        <dbReference type="PIRSR" id="PIRSR001084-3"/>
    </source>
</evidence>
<feature type="active site" description="Proton donor" evidence="7">
    <location>
        <position position="166"/>
    </location>
</feature>
<feature type="domain" description="Beta-galactosidase trimerisation" evidence="11">
    <location>
        <begin position="413"/>
        <end position="613"/>
    </location>
</feature>
<dbReference type="PANTHER" id="PTHR36447:SF1">
    <property type="entry name" value="BETA-GALACTOSIDASE GANA"/>
    <property type="match status" value="1"/>
</dbReference>
<reference evidence="13 14" key="1">
    <citation type="submission" date="2020-05" db="EMBL/GenBank/DDBJ databases">
        <title>Genome Sequencing of Type Strains.</title>
        <authorList>
            <person name="Lemaire J.F."/>
            <person name="Inderbitzin P."/>
            <person name="Gregorio O.A."/>
            <person name="Collins S.B."/>
            <person name="Wespe N."/>
            <person name="Knight-Connoni V."/>
        </authorList>
    </citation>
    <scope>NUCLEOTIDE SEQUENCE [LARGE SCALE GENOMIC DNA]</scope>
    <source>
        <strain evidence="13 14">DSM 20512</strain>
    </source>
</reference>
<keyword evidence="9" id="KW-0479">Metal-binding</keyword>
<evidence type="ECO:0000259" key="12">
    <source>
        <dbReference type="Pfam" id="PF08533"/>
    </source>
</evidence>
<keyword evidence="4 6" id="KW-0378">Hydrolase</keyword>
<dbReference type="SUPFAM" id="SSF52317">
    <property type="entry name" value="Class I glutamine amidotransferase-like"/>
    <property type="match status" value="1"/>
</dbReference>
<dbReference type="PANTHER" id="PTHR36447">
    <property type="entry name" value="BETA-GALACTOSIDASE GANA"/>
    <property type="match status" value="1"/>
</dbReference>
<dbReference type="InterPro" id="IPR013739">
    <property type="entry name" value="Beta_galactosidase_C"/>
</dbReference>
<dbReference type="CDD" id="cd03143">
    <property type="entry name" value="A4_beta-galactosidase_middle_domain"/>
    <property type="match status" value="1"/>
</dbReference>
<evidence type="ECO:0000256" key="5">
    <source>
        <dbReference type="ARBA" id="ARBA00023295"/>
    </source>
</evidence>
<feature type="binding site" evidence="9">
    <location>
        <position position="131"/>
    </location>
    <ligand>
        <name>Zn(2+)</name>
        <dbReference type="ChEBI" id="CHEBI:29105"/>
    </ligand>
</feature>
<dbReference type="Pfam" id="PF02449">
    <property type="entry name" value="Glyco_hydro_42"/>
    <property type="match status" value="1"/>
</dbReference>
<feature type="binding site" evidence="8">
    <location>
        <position position="332"/>
    </location>
    <ligand>
        <name>substrate</name>
    </ligand>
</feature>
<keyword evidence="9" id="KW-0862">Zinc</keyword>
<dbReference type="InterPro" id="IPR029062">
    <property type="entry name" value="Class_I_gatase-like"/>
</dbReference>
<dbReference type="Proteomes" id="UP000539146">
    <property type="component" value="Unassembled WGS sequence"/>
</dbReference>
<dbReference type="InterPro" id="IPR013529">
    <property type="entry name" value="Glyco_hydro_42_N"/>
</dbReference>
<proteinExistence type="inferred from homology"/>
<evidence type="ECO:0000256" key="8">
    <source>
        <dbReference type="PIRSR" id="PIRSR001084-2"/>
    </source>
</evidence>
<dbReference type="PIRSF" id="PIRSF001084">
    <property type="entry name" value="B-galactosidase"/>
    <property type="match status" value="1"/>
</dbReference>
<dbReference type="InterPro" id="IPR013780">
    <property type="entry name" value="Glyco_hydro_b"/>
</dbReference>
<evidence type="ECO:0000259" key="11">
    <source>
        <dbReference type="Pfam" id="PF08532"/>
    </source>
</evidence>
<dbReference type="EC" id="3.2.1.23" evidence="3 6"/>
<feature type="domain" description="Glycoside hydrolase family 42 N-terminal" evidence="10">
    <location>
        <begin position="30"/>
        <end position="401"/>
    </location>
</feature>
<organism evidence="13 14">
    <name type="scientific">Curtobacterium citreum</name>
    <dbReference type="NCBI Taxonomy" id="2036"/>
    <lineage>
        <taxon>Bacteria</taxon>
        <taxon>Bacillati</taxon>
        <taxon>Actinomycetota</taxon>
        <taxon>Actinomycetes</taxon>
        <taxon>Micrococcales</taxon>
        <taxon>Microbacteriaceae</taxon>
        <taxon>Curtobacterium</taxon>
    </lineage>
</organism>
<dbReference type="SUPFAM" id="SSF51445">
    <property type="entry name" value="(Trans)glycosidases"/>
    <property type="match status" value="1"/>
</dbReference>
<dbReference type="GO" id="GO:0004565">
    <property type="term" value="F:beta-galactosidase activity"/>
    <property type="evidence" value="ECO:0007669"/>
    <property type="project" value="UniProtKB-EC"/>
</dbReference>
<feature type="domain" description="Beta-galactosidase C-terminal" evidence="12">
    <location>
        <begin position="622"/>
        <end position="676"/>
    </location>
</feature>
<protein>
    <recommendedName>
        <fullName evidence="3 6">Beta-galactosidase</fullName>
        <shortName evidence="6">Beta-gal</shortName>
        <ecNumber evidence="3 6">3.2.1.23</ecNumber>
    </recommendedName>
</protein>
<evidence type="ECO:0000256" key="1">
    <source>
        <dbReference type="ARBA" id="ARBA00001412"/>
    </source>
</evidence>
<evidence type="ECO:0000256" key="7">
    <source>
        <dbReference type="PIRSR" id="PIRSR001084-1"/>
    </source>
</evidence>
<evidence type="ECO:0000256" key="4">
    <source>
        <dbReference type="ARBA" id="ARBA00022801"/>
    </source>
</evidence>
<evidence type="ECO:0000256" key="2">
    <source>
        <dbReference type="ARBA" id="ARBA00005940"/>
    </source>
</evidence>
<comment type="caution">
    <text evidence="13">The sequence shown here is derived from an EMBL/GenBank/DDBJ whole genome shotgun (WGS) entry which is preliminary data.</text>
</comment>
<feature type="binding site" evidence="9">
    <location>
        <position position="174"/>
    </location>
    <ligand>
        <name>Zn(2+)</name>
        <dbReference type="ChEBI" id="CHEBI:29105"/>
    </ligand>
</feature>
<dbReference type="InterPro" id="IPR013738">
    <property type="entry name" value="Beta_galactosidase_Trimer"/>
</dbReference>
<dbReference type="InterPro" id="IPR003476">
    <property type="entry name" value="Glyco_hydro_42"/>
</dbReference>
<feature type="binding site" evidence="8">
    <location>
        <position position="165"/>
    </location>
    <ligand>
        <name>substrate</name>
    </ligand>
</feature>
<feature type="binding site" evidence="9">
    <location>
        <position position="176"/>
    </location>
    <ligand>
        <name>Zn(2+)</name>
        <dbReference type="ChEBI" id="CHEBI:29105"/>
    </ligand>
</feature>
<dbReference type="AlphaFoldDB" id="A0A850DXE7"/>
<dbReference type="Gene3D" id="3.20.20.80">
    <property type="entry name" value="Glycosidases"/>
    <property type="match status" value="1"/>
</dbReference>
<dbReference type="InterPro" id="IPR017853">
    <property type="entry name" value="GH"/>
</dbReference>
<evidence type="ECO:0000313" key="14">
    <source>
        <dbReference type="Proteomes" id="UP000539146"/>
    </source>
</evidence>
<gene>
    <name evidence="13" type="ORF">HP467_13475</name>
</gene>
<comment type="similarity">
    <text evidence="2 6">Belongs to the glycosyl hydrolase 42 family.</text>
</comment>
<feature type="binding site" evidence="8">
    <location>
        <position position="127"/>
    </location>
    <ligand>
        <name>substrate</name>
    </ligand>
</feature>
<dbReference type="Pfam" id="PF08533">
    <property type="entry name" value="Glyco_hydro_42C"/>
    <property type="match status" value="1"/>
</dbReference>
<dbReference type="GO" id="GO:0006012">
    <property type="term" value="P:galactose metabolic process"/>
    <property type="evidence" value="ECO:0007669"/>
    <property type="project" value="InterPro"/>
</dbReference>
<evidence type="ECO:0000256" key="3">
    <source>
        <dbReference type="ARBA" id="ARBA00012756"/>
    </source>
</evidence>
<name>A0A850DXE7_9MICO</name>
<evidence type="ECO:0000313" key="13">
    <source>
        <dbReference type="EMBL" id="NUU29108.1"/>
    </source>
</evidence>
<dbReference type="GO" id="GO:0046872">
    <property type="term" value="F:metal ion binding"/>
    <property type="evidence" value="ECO:0007669"/>
    <property type="project" value="UniProtKB-KW"/>
</dbReference>
<evidence type="ECO:0000259" key="10">
    <source>
        <dbReference type="Pfam" id="PF02449"/>
    </source>
</evidence>
<dbReference type="Gene3D" id="3.40.50.880">
    <property type="match status" value="1"/>
</dbReference>
<evidence type="ECO:0000256" key="6">
    <source>
        <dbReference type="PIRNR" id="PIRNR001084"/>
    </source>
</evidence>
<sequence length="682" mass="74038">MLVVSTVEGDVVTSARSVPWPTEGLSFGGDYSPEQWPREVWDEDVRLMREAGVNLVTVGVFSWALLERSPGEYTWSWLDEVLDLLHANGIAVDLATPTAAPPNWLLTAHPEVLPVDATERRERPGGRLGWCPASPVFRAHALRIVDAIAERYGRHPAVRLWHVSNELGGGNARCFCEVSAADFRRWLGDRYGDVEAANAAWGTAFWGHTYTSFDEVSPPRGVGGAPNPGLALDFERYSSDALLAHYTAERTAIERHSDVPVTTNFMVGAGSHVVDYARWAQHVAIPANDHYTLVDDPDRAEDLAASADRMRGIARGRTPWLLMEHSTGGPSWQQRNRAKEPGELVRNSLAHVARGSDGALFFQWRASTAGAEQFHSAMVPHAGTRTRVWREVCALGRALEALVPVQGAPVEPARVAIVVDEASGWALQAGLKPHRGLRYGHEVRAWHTAFWRRQVTTDVVPLDADLSGYDVVVLPTLFVVDTASAARISAVVDRGATLLVTYASGIVDETARVLTGGYPGAFRDVLGVWAEEFVPLQRDQHARLDDGTVVTDWAEDLVVEDADVVLRHVDGPLAGRPAVTRRAAGGGAWYVSAMLDQDGVQRIVDRVVEERAVPRTVTAPPGLEAVRRVRDDGSGVLFLINHRDDDVTVVASGTDLLDGSGQGPETVVPAGGVRVLLEAATA</sequence>
<dbReference type="Gene3D" id="2.60.40.1180">
    <property type="entry name" value="Golgi alpha-mannosidase II"/>
    <property type="match status" value="1"/>
</dbReference>
<dbReference type="Pfam" id="PF08532">
    <property type="entry name" value="Glyco_hydro_42M"/>
    <property type="match status" value="1"/>
</dbReference>
<comment type="catalytic activity">
    <reaction evidence="1 6">
        <text>Hydrolysis of terminal non-reducing beta-D-galactose residues in beta-D-galactosides.</text>
        <dbReference type="EC" id="3.2.1.23"/>
    </reaction>
</comment>